<protein>
    <submittedName>
        <fullName evidence="5">3-keto-5-aminohexanoate cleavage enzyme</fullName>
    </submittedName>
</protein>
<dbReference type="AlphaFoldDB" id="A0A919AME4"/>
<gene>
    <name evidence="5" type="ORF">GCM10017044_06110</name>
</gene>
<dbReference type="Pfam" id="PF05853">
    <property type="entry name" value="BKACE"/>
    <property type="match status" value="1"/>
</dbReference>
<evidence type="ECO:0000256" key="3">
    <source>
        <dbReference type="ARBA" id="ARBA00022723"/>
    </source>
</evidence>
<dbReference type="Gene3D" id="3.20.20.70">
    <property type="entry name" value="Aldolase class I"/>
    <property type="match status" value="1"/>
</dbReference>
<evidence type="ECO:0000256" key="2">
    <source>
        <dbReference type="ARBA" id="ARBA00022679"/>
    </source>
</evidence>
<dbReference type="PANTHER" id="PTHR37418:SF2">
    <property type="entry name" value="3-KETO-5-AMINOHEXANOATE CLEAVAGE ENZYME"/>
    <property type="match status" value="1"/>
</dbReference>
<comment type="cofactor">
    <cofactor evidence="1">
        <name>Zn(2+)</name>
        <dbReference type="ChEBI" id="CHEBI:29105"/>
    </cofactor>
</comment>
<comment type="caution">
    <text evidence="5">The sequence shown here is derived from an EMBL/GenBank/DDBJ whole genome shotgun (WGS) entry which is preliminary data.</text>
</comment>
<sequence>MSMTNIHSKTPLMVMSAPNGARLQKADHAGLPISPTELAEEAKNLLEAGVSVLHLHVRDADNQHSLDADLYRAALSAIKQAVGDKLVLQVTTEAVGMYDRHQQMALVNDLKPEAVSLALRELCPDDSCLSEASAFFSNLRSFDCWPQYILYSPEDVIRFDTYRKDGVFGDDTPSALFVLGRYSSSLTGDPGELDAFLQACPSTDFPWSVCCFGKTEHQAALRAVQNFGHVRLGFENNRWLPSGELAPTNAMLITETIKSISAALPEDAMRPLANADWVRAHFAAS</sequence>
<organism evidence="5 6">
    <name type="scientific">Kordiimonas sediminis</name>
    <dbReference type="NCBI Taxonomy" id="1735581"/>
    <lineage>
        <taxon>Bacteria</taxon>
        <taxon>Pseudomonadati</taxon>
        <taxon>Pseudomonadota</taxon>
        <taxon>Alphaproteobacteria</taxon>
        <taxon>Kordiimonadales</taxon>
        <taxon>Kordiimonadaceae</taxon>
        <taxon>Kordiimonas</taxon>
    </lineage>
</organism>
<dbReference type="PANTHER" id="PTHR37418">
    <property type="entry name" value="3-KETO-5-AMINOHEXANOATE CLEAVAGE ENZYME-RELATED"/>
    <property type="match status" value="1"/>
</dbReference>
<dbReference type="InterPro" id="IPR013785">
    <property type="entry name" value="Aldolase_TIM"/>
</dbReference>
<reference evidence="5" key="1">
    <citation type="journal article" date="2014" name="Int. J. Syst. Evol. Microbiol.">
        <title>Complete genome sequence of Corynebacterium casei LMG S-19264T (=DSM 44701T), isolated from a smear-ripened cheese.</title>
        <authorList>
            <consortium name="US DOE Joint Genome Institute (JGI-PGF)"/>
            <person name="Walter F."/>
            <person name="Albersmeier A."/>
            <person name="Kalinowski J."/>
            <person name="Ruckert C."/>
        </authorList>
    </citation>
    <scope>NUCLEOTIDE SEQUENCE</scope>
    <source>
        <strain evidence="5">KCTC 42590</strain>
    </source>
</reference>
<name>A0A919AME4_9PROT</name>
<keyword evidence="2" id="KW-0808">Transferase</keyword>
<evidence type="ECO:0000256" key="4">
    <source>
        <dbReference type="ARBA" id="ARBA00022833"/>
    </source>
</evidence>
<dbReference type="GO" id="GO:0046872">
    <property type="term" value="F:metal ion binding"/>
    <property type="evidence" value="ECO:0007669"/>
    <property type="project" value="UniProtKB-KW"/>
</dbReference>
<reference evidence="5" key="2">
    <citation type="submission" date="2020-09" db="EMBL/GenBank/DDBJ databases">
        <authorList>
            <person name="Sun Q."/>
            <person name="Kim S."/>
        </authorList>
    </citation>
    <scope>NUCLEOTIDE SEQUENCE</scope>
    <source>
        <strain evidence="5">KCTC 42590</strain>
    </source>
</reference>
<evidence type="ECO:0000313" key="5">
    <source>
        <dbReference type="EMBL" id="GHF14780.1"/>
    </source>
</evidence>
<dbReference type="EMBL" id="BNCI01000001">
    <property type="protein sequence ID" value="GHF14780.1"/>
    <property type="molecule type" value="Genomic_DNA"/>
</dbReference>
<accession>A0A919AME4</accession>
<dbReference type="GO" id="GO:0043720">
    <property type="term" value="F:3-keto-5-aminohexanoate cleavage activity"/>
    <property type="evidence" value="ECO:0007669"/>
    <property type="project" value="InterPro"/>
</dbReference>
<proteinExistence type="predicted"/>
<keyword evidence="6" id="KW-1185">Reference proteome</keyword>
<keyword evidence="4" id="KW-0862">Zinc</keyword>
<dbReference type="Proteomes" id="UP000630923">
    <property type="component" value="Unassembled WGS sequence"/>
</dbReference>
<evidence type="ECO:0000313" key="6">
    <source>
        <dbReference type="Proteomes" id="UP000630923"/>
    </source>
</evidence>
<evidence type="ECO:0000256" key="1">
    <source>
        <dbReference type="ARBA" id="ARBA00001947"/>
    </source>
</evidence>
<dbReference type="RefSeq" id="WP_229819113.1">
    <property type="nucleotide sequence ID" value="NZ_BNCI01000001.1"/>
</dbReference>
<keyword evidence="3" id="KW-0479">Metal-binding</keyword>
<dbReference type="InterPro" id="IPR008567">
    <property type="entry name" value="BKACE"/>
</dbReference>